<comment type="caution">
    <text evidence="1">The sequence shown here is derived from an EMBL/GenBank/DDBJ whole genome shotgun (WGS) entry which is preliminary data.</text>
</comment>
<protein>
    <submittedName>
        <fullName evidence="1">Uncharacterized protein</fullName>
    </submittedName>
</protein>
<dbReference type="Proteomes" id="UP000006265">
    <property type="component" value="Unassembled WGS sequence"/>
</dbReference>
<evidence type="ECO:0000313" key="2">
    <source>
        <dbReference type="Proteomes" id="UP000006265"/>
    </source>
</evidence>
<name>K5B8P9_MYCHD</name>
<dbReference type="STRING" id="1122247.GCA_000379865_04809"/>
<dbReference type="AlphaFoldDB" id="K5B8P9"/>
<proteinExistence type="predicted"/>
<gene>
    <name evidence="1" type="ORF">C731_1838</name>
</gene>
<reference evidence="1 2" key="1">
    <citation type="journal article" date="2012" name="J. Bacteriol.">
        <title>Genome sequence of Mycobacterium hassiacum DSM 44199, a rare source of heat-stable mycobacterial proteins.</title>
        <authorList>
            <person name="Tiago I."/>
            <person name="Maranha A."/>
            <person name="Mendes V."/>
            <person name="Alarico S."/>
            <person name="Moynihan P.J."/>
            <person name="Clarke A.J."/>
            <person name="Macedo-Ribeiro S."/>
            <person name="Pereira P.J."/>
            <person name="Empadinhas N."/>
        </authorList>
    </citation>
    <scope>NUCLEOTIDE SEQUENCE [LARGE SCALE GENOMIC DNA]</scope>
    <source>
        <strain evidence="2">DSM 44199 / CIP 105218 / JCM 12690 / 3849</strain>
    </source>
</reference>
<keyword evidence="2" id="KW-1185">Reference proteome</keyword>
<sequence length="186" mass="20447">MLETLRALRDFLETQRTVTASALGDQPMGVASCAVLDDLLARIRSVTDCIPADATMTLSVLDEVGAQAATTLTEVADVLDELVTLTEEGIAAAEQRRQPFIELLRAVEAQGFTIDLATLTDVSDSWDWSKVDDLDDPALRIQLEAERIARAEQAAIYARRLRELNADIESVEADYAARIRRLTTAR</sequence>
<dbReference type="eggNOG" id="ENOG50320KE">
    <property type="taxonomic scope" value="Bacteria"/>
</dbReference>
<dbReference type="OrthoDB" id="4733818at2"/>
<dbReference type="EMBL" id="AMRA01000046">
    <property type="protein sequence ID" value="EKF24078.1"/>
    <property type="molecule type" value="Genomic_DNA"/>
</dbReference>
<dbReference type="RefSeq" id="WP_005626779.1">
    <property type="nucleotide sequence ID" value="NZ_AMRA01000046.1"/>
</dbReference>
<dbReference type="PATRIC" id="fig|1122247.3.peg.1768"/>
<accession>K5B8P9</accession>
<evidence type="ECO:0000313" key="1">
    <source>
        <dbReference type="EMBL" id="EKF24078.1"/>
    </source>
</evidence>
<organism evidence="1 2">
    <name type="scientific">Mycolicibacterium hassiacum (strain DSM 44199 / CIP 105218 / JCM 12690 / 3849)</name>
    <name type="common">Mycobacterium hassiacum</name>
    <dbReference type="NCBI Taxonomy" id="1122247"/>
    <lineage>
        <taxon>Bacteria</taxon>
        <taxon>Bacillati</taxon>
        <taxon>Actinomycetota</taxon>
        <taxon>Actinomycetes</taxon>
        <taxon>Mycobacteriales</taxon>
        <taxon>Mycobacteriaceae</taxon>
        <taxon>Mycolicibacterium</taxon>
    </lineage>
</organism>